<dbReference type="Pfam" id="PF04167">
    <property type="entry name" value="DUF402"/>
    <property type="match status" value="1"/>
</dbReference>
<dbReference type="InterPro" id="IPR035930">
    <property type="entry name" value="FomD-like_sf"/>
</dbReference>
<dbReference type="Proteomes" id="UP001230289">
    <property type="component" value="Unassembled WGS sequence"/>
</dbReference>
<dbReference type="SUPFAM" id="SSF159234">
    <property type="entry name" value="FomD-like"/>
    <property type="match status" value="1"/>
</dbReference>
<comment type="caution">
    <text evidence="2">The sequence shown here is derived from an EMBL/GenBank/DDBJ whole genome shotgun (WGS) entry which is preliminary data.</text>
</comment>
<proteinExistence type="predicted"/>
<protein>
    <submittedName>
        <fullName evidence="2">DUF402 domain-containing protein</fullName>
    </submittedName>
</protein>
<gene>
    <name evidence="2" type="ORF">RBR11_09640</name>
</gene>
<organism evidence="2 3">
    <name type="scientific">Microbacterium capsulatum</name>
    <dbReference type="NCBI Taxonomy" id="3041921"/>
    <lineage>
        <taxon>Bacteria</taxon>
        <taxon>Bacillati</taxon>
        <taxon>Actinomycetota</taxon>
        <taxon>Actinomycetes</taxon>
        <taxon>Micrococcales</taxon>
        <taxon>Microbacteriaceae</taxon>
        <taxon>Microbacterium</taxon>
    </lineage>
</organism>
<feature type="domain" description="DUF402" evidence="1">
    <location>
        <begin position="39"/>
        <end position="166"/>
    </location>
</feature>
<accession>A0ABU0XHM3</accession>
<dbReference type="InterPro" id="IPR007295">
    <property type="entry name" value="DUF402"/>
</dbReference>
<dbReference type="Gene3D" id="2.40.380.10">
    <property type="entry name" value="FomD-like"/>
    <property type="match status" value="1"/>
</dbReference>
<reference evidence="2 3" key="1">
    <citation type="submission" date="2023-08" db="EMBL/GenBank/DDBJ databases">
        <title>Microbacterium sp. nov., isolated from a waste landfill.</title>
        <authorList>
            <person name="Wen W."/>
        </authorList>
    </citation>
    <scope>NUCLEOTIDE SEQUENCE [LARGE SCALE GENOMIC DNA]</scope>
    <source>
        <strain evidence="2 3">ASV81</strain>
    </source>
</reference>
<keyword evidence="3" id="KW-1185">Reference proteome</keyword>
<evidence type="ECO:0000313" key="2">
    <source>
        <dbReference type="EMBL" id="MDQ4214174.1"/>
    </source>
</evidence>
<sequence>MSAQRPEPGTEVVFQFRKWDGSPHWRHECVYLGSDEWGEWLGQPRGWGSSRPGRSFVAGGPFVTLLPPSGDWALTANRHRGDGMRIYVDLAWDVRPGDVDGTPDPLLFTGIDMDLDVVRVEGDRGTWIDDEDEWEQHRVHYGYPDEVQEHLLALTADLERRVRAQEAPFAEPVYGAWLDRLEALGLERPRLDSEHDPADA</sequence>
<name>A0ABU0XHM3_9MICO</name>
<evidence type="ECO:0000259" key="1">
    <source>
        <dbReference type="Pfam" id="PF04167"/>
    </source>
</evidence>
<dbReference type="RefSeq" id="WP_308489122.1">
    <property type="nucleotide sequence ID" value="NZ_JAVFCB010000005.1"/>
</dbReference>
<dbReference type="EMBL" id="JAVFCB010000005">
    <property type="protein sequence ID" value="MDQ4214174.1"/>
    <property type="molecule type" value="Genomic_DNA"/>
</dbReference>
<evidence type="ECO:0000313" key="3">
    <source>
        <dbReference type="Proteomes" id="UP001230289"/>
    </source>
</evidence>